<dbReference type="SUPFAM" id="SSF55729">
    <property type="entry name" value="Acyl-CoA N-acyltransferases (Nat)"/>
    <property type="match status" value="1"/>
</dbReference>
<reference evidence="1 2" key="1">
    <citation type="submission" date="2016-10" db="EMBL/GenBank/DDBJ databases">
        <title>Proteomics and genomics reveal pathogen-plant mechanisms compatible with a hemibiotrophic lifestyle of Diplodia corticola.</title>
        <authorList>
            <person name="Fernandes I."/>
            <person name="De Jonge R."/>
            <person name="Van De Peer Y."/>
            <person name="Devreese B."/>
            <person name="Alves A."/>
            <person name="Esteves A.C."/>
        </authorList>
    </citation>
    <scope>NUCLEOTIDE SEQUENCE [LARGE SCALE GENOMIC DNA]</scope>
    <source>
        <strain evidence="1 2">CBS 112549</strain>
    </source>
</reference>
<dbReference type="RefSeq" id="XP_020129574.1">
    <property type="nucleotide sequence ID" value="XM_020274339.1"/>
</dbReference>
<evidence type="ECO:0000313" key="1">
    <source>
        <dbReference type="EMBL" id="OJD33314.1"/>
    </source>
</evidence>
<dbReference type="EMBL" id="MNUE01000031">
    <property type="protein sequence ID" value="OJD33314.1"/>
    <property type="molecule type" value="Genomic_DNA"/>
</dbReference>
<sequence>MISRSKIQLIPWDPESPDHIQRLVEQRVQCGWHQLRVASKWRDEQRSGVRCLYWICFSPGDPELEEKLRRHRDAYPKEKDALRDTGASIRGVPRTPSMADIHPIGHISLDQGNSDAADLNLDLPDSGVYWIKNFYISNVLQSGGVGRAAMDMIEAMAVEEPLCAKTLALDTVHVDDQVLNAGFFTAQGLPQRKMSNHEWYRRRGYREIKVVQNFYREPDAEGNIWDIKTVFMRRDIG</sequence>
<dbReference type="GO" id="GO:0016746">
    <property type="term" value="F:acyltransferase activity"/>
    <property type="evidence" value="ECO:0007669"/>
    <property type="project" value="UniProtKB-KW"/>
</dbReference>
<name>A0A1J9QZA9_9PEZI</name>
<keyword evidence="1" id="KW-0012">Acyltransferase</keyword>
<gene>
    <name evidence="1" type="ORF">BKCO1_3100062</name>
</gene>
<comment type="caution">
    <text evidence="1">The sequence shown here is derived from an EMBL/GenBank/DDBJ whole genome shotgun (WGS) entry which is preliminary data.</text>
</comment>
<keyword evidence="2" id="KW-1185">Reference proteome</keyword>
<dbReference type="AlphaFoldDB" id="A0A1J9QZA9"/>
<dbReference type="Gene3D" id="3.40.630.30">
    <property type="match status" value="1"/>
</dbReference>
<proteinExistence type="predicted"/>
<dbReference type="Proteomes" id="UP000183809">
    <property type="component" value="Unassembled WGS sequence"/>
</dbReference>
<organism evidence="1 2">
    <name type="scientific">Diplodia corticola</name>
    <dbReference type="NCBI Taxonomy" id="236234"/>
    <lineage>
        <taxon>Eukaryota</taxon>
        <taxon>Fungi</taxon>
        <taxon>Dikarya</taxon>
        <taxon>Ascomycota</taxon>
        <taxon>Pezizomycotina</taxon>
        <taxon>Dothideomycetes</taxon>
        <taxon>Dothideomycetes incertae sedis</taxon>
        <taxon>Botryosphaeriales</taxon>
        <taxon>Botryosphaeriaceae</taxon>
        <taxon>Diplodia</taxon>
    </lineage>
</organism>
<dbReference type="GeneID" id="31014600"/>
<dbReference type="STRING" id="236234.A0A1J9QZA9"/>
<evidence type="ECO:0000313" key="2">
    <source>
        <dbReference type="Proteomes" id="UP000183809"/>
    </source>
</evidence>
<protein>
    <submittedName>
        <fullName evidence="1">Acyl-n-acyltransferase</fullName>
    </submittedName>
</protein>
<accession>A0A1J9QZA9</accession>
<dbReference type="OrthoDB" id="2326446at2759"/>
<keyword evidence="1" id="KW-0808">Transferase</keyword>
<dbReference type="InterPro" id="IPR016181">
    <property type="entry name" value="Acyl_CoA_acyltransferase"/>
</dbReference>